<evidence type="ECO:0000256" key="1">
    <source>
        <dbReference type="ARBA" id="ARBA00023172"/>
    </source>
</evidence>
<dbReference type="Proteomes" id="UP000714275">
    <property type="component" value="Unassembled WGS sequence"/>
</dbReference>
<dbReference type="GO" id="GO:0006310">
    <property type="term" value="P:DNA recombination"/>
    <property type="evidence" value="ECO:0007669"/>
    <property type="project" value="UniProtKB-KW"/>
</dbReference>
<dbReference type="Gene3D" id="1.10.443.10">
    <property type="entry name" value="Intergrase catalytic core"/>
    <property type="match status" value="1"/>
</dbReference>
<reference evidence="2" key="1">
    <citation type="journal article" date="2020" name="New Phytol.">
        <title>Comparative genomics reveals dynamic genome evolution in host specialist ectomycorrhizal fungi.</title>
        <authorList>
            <person name="Lofgren L.A."/>
            <person name="Nguyen N.H."/>
            <person name="Vilgalys R."/>
            <person name="Ruytinx J."/>
            <person name="Liao H.L."/>
            <person name="Branco S."/>
            <person name="Kuo A."/>
            <person name="LaButti K."/>
            <person name="Lipzen A."/>
            <person name="Andreopoulos W."/>
            <person name="Pangilinan J."/>
            <person name="Riley R."/>
            <person name="Hundley H."/>
            <person name="Na H."/>
            <person name="Barry K."/>
            <person name="Grigoriev I.V."/>
            <person name="Stajich J.E."/>
            <person name="Kennedy P.G."/>
        </authorList>
    </citation>
    <scope>NUCLEOTIDE SEQUENCE</scope>
    <source>
        <strain evidence="2">DOB743</strain>
    </source>
</reference>
<feature type="non-terminal residue" evidence="2">
    <location>
        <position position="1"/>
    </location>
</feature>
<evidence type="ECO:0000313" key="3">
    <source>
        <dbReference type="Proteomes" id="UP000714275"/>
    </source>
</evidence>
<dbReference type="InterPro" id="IPR013762">
    <property type="entry name" value="Integrase-like_cat_sf"/>
</dbReference>
<dbReference type="AlphaFoldDB" id="A0A9P6ZGW0"/>
<accession>A0A9P6ZGW0</accession>
<evidence type="ECO:0000313" key="2">
    <source>
        <dbReference type="EMBL" id="KAG1765730.1"/>
    </source>
</evidence>
<dbReference type="GO" id="GO:0015074">
    <property type="term" value="P:DNA integration"/>
    <property type="evidence" value="ECO:0007669"/>
    <property type="project" value="InterPro"/>
</dbReference>
<dbReference type="GO" id="GO:0003677">
    <property type="term" value="F:DNA binding"/>
    <property type="evidence" value="ECO:0007669"/>
    <property type="project" value="InterPro"/>
</dbReference>
<gene>
    <name evidence="2" type="ORF">EV702DRAFT_981345</name>
</gene>
<keyword evidence="1" id="KW-0233">DNA recombination</keyword>
<evidence type="ECO:0008006" key="4">
    <source>
        <dbReference type="Google" id="ProtNLM"/>
    </source>
</evidence>
<dbReference type="EMBL" id="JABBWD010000104">
    <property type="protein sequence ID" value="KAG1765730.1"/>
    <property type="molecule type" value="Genomic_DNA"/>
</dbReference>
<dbReference type="InterPro" id="IPR011010">
    <property type="entry name" value="DNA_brk_join_enz"/>
</dbReference>
<proteinExistence type="predicted"/>
<dbReference type="OrthoDB" id="3254696at2759"/>
<sequence>LFSWRDSRGDVRPMVRARAIERVNGILVSHGWGTTFGHSFRIGGASFYLAQKVNPEIVRLAGRWRSLAYEAYIRAFEQVASRHLAGLAGQV</sequence>
<keyword evidence="3" id="KW-1185">Reference proteome</keyword>
<protein>
    <recommendedName>
        <fullName evidence="4">Tyr recombinase domain-containing protein</fullName>
    </recommendedName>
</protein>
<name>A0A9P6ZGW0_9AGAM</name>
<organism evidence="2 3">
    <name type="scientific">Suillus placidus</name>
    <dbReference type="NCBI Taxonomy" id="48579"/>
    <lineage>
        <taxon>Eukaryota</taxon>
        <taxon>Fungi</taxon>
        <taxon>Dikarya</taxon>
        <taxon>Basidiomycota</taxon>
        <taxon>Agaricomycotina</taxon>
        <taxon>Agaricomycetes</taxon>
        <taxon>Agaricomycetidae</taxon>
        <taxon>Boletales</taxon>
        <taxon>Suillineae</taxon>
        <taxon>Suillaceae</taxon>
        <taxon>Suillus</taxon>
    </lineage>
</organism>
<comment type="caution">
    <text evidence="2">The sequence shown here is derived from an EMBL/GenBank/DDBJ whole genome shotgun (WGS) entry which is preliminary data.</text>
</comment>
<dbReference type="SUPFAM" id="SSF56349">
    <property type="entry name" value="DNA breaking-rejoining enzymes"/>
    <property type="match status" value="1"/>
</dbReference>